<sequence>MKFLFDFFPIILFFVAYKFYGIYAATGVAIIATFAQIGWVWVRHRKVDTMLWVSLAIITLFGGATLFLHDETFIKWKPTVLYWLFAVVLTVSASLFRKNLIRTMMEKQFSAPDFVWRNLNLSWVIFFLVMGGVNLYIAFHYSTDTWVNFKLFGSMGMMFVFVILQGLMLSKYIEEDK</sequence>
<keyword evidence="2 5" id="KW-0812">Transmembrane</keyword>
<evidence type="ECO:0000256" key="1">
    <source>
        <dbReference type="ARBA" id="ARBA00022475"/>
    </source>
</evidence>
<feature type="transmembrane region" description="Helical" evidence="5">
    <location>
        <begin position="20"/>
        <end position="42"/>
    </location>
</feature>
<dbReference type="NCBIfam" id="TIGR00997">
    <property type="entry name" value="ispZ"/>
    <property type="match status" value="1"/>
</dbReference>
<evidence type="ECO:0000256" key="5">
    <source>
        <dbReference type="HAMAP-Rule" id="MF_00189"/>
    </source>
</evidence>
<dbReference type="PANTHER" id="PTHR36917">
    <property type="entry name" value="INTRACELLULAR SEPTATION PROTEIN A-RELATED"/>
    <property type="match status" value="1"/>
</dbReference>
<dbReference type="InterPro" id="IPR006008">
    <property type="entry name" value="YciB"/>
</dbReference>
<dbReference type="GO" id="GO:0005886">
    <property type="term" value="C:plasma membrane"/>
    <property type="evidence" value="ECO:0007669"/>
    <property type="project" value="UniProtKB-SubCell"/>
</dbReference>
<evidence type="ECO:0000256" key="4">
    <source>
        <dbReference type="ARBA" id="ARBA00023136"/>
    </source>
</evidence>
<dbReference type="HAMAP" id="MF_00189">
    <property type="entry name" value="YciB"/>
    <property type="match status" value="1"/>
</dbReference>
<evidence type="ECO:0000256" key="2">
    <source>
        <dbReference type="ARBA" id="ARBA00022692"/>
    </source>
</evidence>
<keyword evidence="1 5" id="KW-1003">Cell membrane</keyword>
<dbReference type="Proteomes" id="UP000502260">
    <property type="component" value="Chromosome"/>
</dbReference>
<evidence type="ECO:0000313" key="6">
    <source>
        <dbReference type="EMBL" id="BCB27885.1"/>
    </source>
</evidence>
<name>A0A6F8VGJ4_9PROT</name>
<evidence type="ECO:0000256" key="3">
    <source>
        <dbReference type="ARBA" id="ARBA00022989"/>
    </source>
</evidence>
<organism evidence="6 7">
    <name type="scientific">Sulfurimicrobium lacus</name>
    <dbReference type="NCBI Taxonomy" id="2715678"/>
    <lineage>
        <taxon>Bacteria</taxon>
        <taxon>Pseudomonadati</taxon>
        <taxon>Pseudomonadota</taxon>
        <taxon>Betaproteobacteria</taxon>
        <taxon>Nitrosomonadales</taxon>
        <taxon>Sulfuricellaceae</taxon>
        <taxon>Sulfurimicrobium</taxon>
    </lineage>
</organism>
<dbReference type="AlphaFoldDB" id="A0A6F8VGJ4"/>
<keyword evidence="7" id="KW-1185">Reference proteome</keyword>
<feature type="transmembrane region" description="Helical" evidence="5">
    <location>
        <begin position="80"/>
        <end position="97"/>
    </location>
</feature>
<protein>
    <recommendedName>
        <fullName evidence="5">Inner membrane-spanning protein YciB</fullName>
    </recommendedName>
</protein>
<dbReference type="Pfam" id="PF04279">
    <property type="entry name" value="IspA"/>
    <property type="match status" value="1"/>
</dbReference>
<dbReference type="NCBIfam" id="NF001325">
    <property type="entry name" value="PRK00259.1-3"/>
    <property type="match status" value="1"/>
</dbReference>
<dbReference type="EMBL" id="AP022853">
    <property type="protein sequence ID" value="BCB27885.1"/>
    <property type="molecule type" value="Genomic_DNA"/>
</dbReference>
<reference evidence="7" key="1">
    <citation type="submission" date="2020-03" db="EMBL/GenBank/DDBJ databases">
        <title>Complete genome sequence of sulfur-oxidizing bacterium skT11.</title>
        <authorList>
            <person name="Kanda M."/>
            <person name="Kojima H."/>
            <person name="Fukui M."/>
        </authorList>
    </citation>
    <scope>NUCLEOTIDE SEQUENCE [LARGE SCALE GENOMIC DNA]</scope>
    <source>
        <strain evidence="7">skT11</strain>
    </source>
</reference>
<feature type="transmembrane region" description="Helical" evidence="5">
    <location>
        <begin position="118"/>
        <end position="139"/>
    </location>
</feature>
<proteinExistence type="inferred from homology"/>
<keyword evidence="4 5" id="KW-0472">Membrane</keyword>
<dbReference type="PANTHER" id="PTHR36917:SF1">
    <property type="entry name" value="INNER MEMBRANE-SPANNING PROTEIN YCIB"/>
    <property type="match status" value="1"/>
</dbReference>
<gene>
    <name evidence="5" type="primary">yciB</name>
    <name evidence="6" type="ORF">SKTS_27710</name>
</gene>
<evidence type="ECO:0000313" key="7">
    <source>
        <dbReference type="Proteomes" id="UP000502260"/>
    </source>
</evidence>
<keyword evidence="5" id="KW-0997">Cell inner membrane</keyword>
<dbReference type="KEGG" id="slac:SKTS_27710"/>
<accession>A0A6F8VGJ4</accession>
<feature type="transmembrane region" description="Helical" evidence="5">
    <location>
        <begin position="49"/>
        <end position="68"/>
    </location>
</feature>
<dbReference type="RefSeq" id="WP_173066319.1">
    <property type="nucleotide sequence ID" value="NZ_AP022853.1"/>
</dbReference>
<comment type="subcellular location">
    <subcellularLocation>
        <location evidence="5">Cell inner membrane</location>
        <topology evidence="5">Multi-pass membrane protein</topology>
    </subcellularLocation>
</comment>
<comment type="function">
    <text evidence="5">Plays a role in cell envelope biogenesis, maintenance of cell envelope integrity and membrane homeostasis.</text>
</comment>
<comment type="similarity">
    <text evidence="5">Belongs to the YciB family.</text>
</comment>
<keyword evidence="3 5" id="KW-1133">Transmembrane helix</keyword>
<feature type="transmembrane region" description="Helical" evidence="5">
    <location>
        <begin position="151"/>
        <end position="169"/>
    </location>
</feature>